<dbReference type="InterPro" id="IPR032675">
    <property type="entry name" value="LRR_dom_sf"/>
</dbReference>
<proteinExistence type="predicted"/>
<sequence length="357" mass="41559">MAFPVELYQPVVGYVRDRVTLRNLLLASRCLNVEAEWSLYFKFEHVHNAQTQVLFLQRVIDCPRVARYVNSYRFEIDWRTNLDSDHIFWKLLPQALHAMGNLKILQFRTHGGMPINGLLDGCTFQLEYCHWHCHSDELQMQAFLQTQRKLKCLSLGGWDTSFSAPSNHSEQPDLREVTGCYGVIHAFLPGRDITHVRWVPDLDDPWDVNTGLDAAGLAPAFQKLKFLKLGGYFMRPHLCSISEHLTSLVFLELMGYDKMEDVSIFALPSLKILRISIRWGLNKMAIADPETRTEEIFAGSKSLRFIEIEEESTYRDYNRIQQYSRWKRGESLVDRYHVTDETWPSMLDTSHGILQRQ</sequence>
<accession>A0AA38MYL2</accession>
<gene>
    <name evidence="1" type="ORF">DFJ43DRAFT_1155925</name>
</gene>
<organism evidence="1 2">
    <name type="scientific">Lentinula guzmanii</name>
    <dbReference type="NCBI Taxonomy" id="2804957"/>
    <lineage>
        <taxon>Eukaryota</taxon>
        <taxon>Fungi</taxon>
        <taxon>Dikarya</taxon>
        <taxon>Basidiomycota</taxon>
        <taxon>Agaricomycotina</taxon>
        <taxon>Agaricomycetes</taxon>
        <taxon>Agaricomycetidae</taxon>
        <taxon>Agaricales</taxon>
        <taxon>Marasmiineae</taxon>
        <taxon>Omphalotaceae</taxon>
        <taxon>Lentinula</taxon>
    </lineage>
</organism>
<dbReference type="EMBL" id="JANVFO010000033">
    <property type="protein sequence ID" value="KAJ3731100.1"/>
    <property type="molecule type" value="Genomic_DNA"/>
</dbReference>
<evidence type="ECO:0000313" key="2">
    <source>
        <dbReference type="Proteomes" id="UP001176059"/>
    </source>
</evidence>
<keyword evidence="2" id="KW-1185">Reference proteome</keyword>
<evidence type="ECO:0000313" key="1">
    <source>
        <dbReference type="EMBL" id="KAJ3731100.1"/>
    </source>
</evidence>
<reference evidence="1" key="2">
    <citation type="journal article" date="2023" name="Proc. Natl. Acad. Sci. U.S.A.">
        <title>A global phylogenomic analysis of the shiitake genus Lentinula.</title>
        <authorList>
            <person name="Sierra-Patev S."/>
            <person name="Min B."/>
            <person name="Naranjo-Ortiz M."/>
            <person name="Looney B."/>
            <person name="Konkel Z."/>
            <person name="Slot J.C."/>
            <person name="Sakamoto Y."/>
            <person name="Steenwyk J.L."/>
            <person name="Rokas A."/>
            <person name="Carro J."/>
            <person name="Camarero S."/>
            <person name="Ferreira P."/>
            <person name="Molpeceres G."/>
            <person name="Ruiz-Duenas F.J."/>
            <person name="Serrano A."/>
            <person name="Henrissat B."/>
            <person name="Drula E."/>
            <person name="Hughes K.W."/>
            <person name="Mata J.L."/>
            <person name="Ishikawa N.K."/>
            <person name="Vargas-Isla R."/>
            <person name="Ushijima S."/>
            <person name="Smith C.A."/>
            <person name="Donoghue J."/>
            <person name="Ahrendt S."/>
            <person name="Andreopoulos W."/>
            <person name="He G."/>
            <person name="LaButti K."/>
            <person name="Lipzen A."/>
            <person name="Ng V."/>
            <person name="Riley R."/>
            <person name="Sandor L."/>
            <person name="Barry K."/>
            <person name="Martinez A.T."/>
            <person name="Xiao Y."/>
            <person name="Gibbons J.G."/>
            <person name="Terashima K."/>
            <person name="Grigoriev I.V."/>
            <person name="Hibbett D."/>
        </authorList>
    </citation>
    <scope>NUCLEOTIDE SEQUENCE</scope>
    <source>
        <strain evidence="1">ET3784</strain>
    </source>
</reference>
<dbReference type="AlphaFoldDB" id="A0AA38MYL2"/>
<dbReference type="Gene3D" id="3.80.10.10">
    <property type="entry name" value="Ribonuclease Inhibitor"/>
    <property type="match status" value="1"/>
</dbReference>
<dbReference type="SUPFAM" id="SSF52047">
    <property type="entry name" value="RNI-like"/>
    <property type="match status" value="1"/>
</dbReference>
<protein>
    <submittedName>
        <fullName evidence="1">Uncharacterized protein</fullName>
    </submittedName>
</protein>
<dbReference type="Proteomes" id="UP001176059">
    <property type="component" value="Unassembled WGS sequence"/>
</dbReference>
<name>A0AA38MYL2_9AGAR</name>
<comment type="caution">
    <text evidence="1">The sequence shown here is derived from an EMBL/GenBank/DDBJ whole genome shotgun (WGS) entry which is preliminary data.</text>
</comment>
<reference evidence="1" key="1">
    <citation type="submission" date="2022-08" db="EMBL/GenBank/DDBJ databases">
        <authorList>
            <consortium name="DOE Joint Genome Institute"/>
            <person name="Min B."/>
            <person name="Sierra-Patev S."/>
            <person name="Naranjo-Ortiz M."/>
            <person name="Looney B."/>
            <person name="Konkel Z."/>
            <person name="Slot J.C."/>
            <person name="Sakamoto Y."/>
            <person name="Steenwyk J.L."/>
            <person name="Rokas A."/>
            <person name="Carro J."/>
            <person name="Camarero S."/>
            <person name="Ferreira P."/>
            <person name="Molpeceres G."/>
            <person name="Ruiz-duenas F.J."/>
            <person name="Serrano A."/>
            <person name="Henrissat B."/>
            <person name="Drula E."/>
            <person name="Hughes K.W."/>
            <person name="Mata J.L."/>
            <person name="Ishikawa N.K."/>
            <person name="Vargas-Isla R."/>
            <person name="Ushijima S."/>
            <person name="Smith C.A."/>
            <person name="Ahrendt S."/>
            <person name="Andreopoulos W."/>
            <person name="He G."/>
            <person name="LaButti K."/>
            <person name="Lipzen A."/>
            <person name="Ng V."/>
            <person name="Riley R."/>
            <person name="Sandor L."/>
            <person name="Barry K."/>
            <person name="Martinez A.T."/>
            <person name="Xiao Y."/>
            <person name="Gibbons J.G."/>
            <person name="Terashima K."/>
            <person name="Hibbett D.S."/>
            <person name="Grigoriev I.V."/>
        </authorList>
    </citation>
    <scope>NUCLEOTIDE SEQUENCE</scope>
    <source>
        <strain evidence="1">ET3784</strain>
    </source>
</reference>